<evidence type="ECO:0000313" key="1">
    <source>
        <dbReference type="EMBL" id="PIK45262.1"/>
    </source>
</evidence>
<accession>A0A2G8KBA3</accession>
<organism evidence="1 2">
    <name type="scientific">Stichopus japonicus</name>
    <name type="common">Sea cucumber</name>
    <dbReference type="NCBI Taxonomy" id="307972"/>
    <lineage>
        <taxon>Eukaryota</taxon>
        <taxon>Metazoa</taxon>
        <taxon>Echinodermata</taxon>
        <taxon>Eleutherozoa</taxon>
        <taxon>Echinozoa</taxon>
        <taxon>Holothuroidea</taxon>
        <taxon>Aspidochirotacea</taxon>
        <taxon>Aspidochirotida</taxon>
        <taxon>Stichopodidae</taxon>
        <taxon>Apostichopus</taxon>
    </lineage>
</organism>
<name>A0A2G8KBA3_STIJA</name>
<dbReference type="AlphaFoldDB" id="A0A2G8KBA3"/>
<keyword evidence="2" id="KW-1185">Reference proteome</keyword>
<gene>
    <name evidence="1" type="ORF">BSL78_17883</name>
</gene>
<sequence>MIDEEAFLLLDEAALTEMVKALGPRKKFMKKLQEEQDVPGEDPEAIPPNVDGGNEHILAKEDVRKLAASTLAKLKASSSVVQSTVDNVVSETSSLFFDVINTLQFKTAELLQGLGIHEDRMMIEGRLSWICLQNINTHMSTWKLLINNINILYKVAILLNHVKYHSLLHITLAIMHKLLMLFK</sequence>
<evidence type="ECO:0000313" key="2">
    <source>
        <dbReference type="Proteomes" id="UP000230750"/>
    </source>
</evidence>
<protein>
    <submittedName>
        <fullName evidence="1">Uncharacterized protein</fullName>
    </submittedName>
</protein>
<proteinExistence type="predicted"/>
<comment type="caution">
    <text evidence="1">The sequence shown here is derived from an EMBL/GenBank/DDBJ whole genome shotgun (WGS) entry which is preliminary data.</text>
</comment>
<dbReference type="EMBL" id="MRZV01000723">
    <property type="protein sequence ID" value="PIK45262.1"/>
    <property type="molecule type" value="Genomic_DNA"/>
</dbReference>
<reference evidence="1 2" key="1">
    <citation type="journal article" date="2017" name="PLoS Biol.">
        <title>The sea cucumber genome provides insights into morphological evolution and visceral regeneration.</title>
        <authorList>
            <person name="Zhang X."/>
            <person name="Sun L."/>
            <person name="Yuan J."/>
            <person name="Sun Y."/>
            <person name="Gao Y."/>
            <person name="Zhang L."/>
            <person name="Li S."/>
            <person name="Dai H."/>
            <person name="Hamel J.F."/>
            <person name="Liu C."/>
            <person name="Yu Y."/>
            <person name="Liu S."/>
            <person name="Lin W."/>
            <person name="Guo K."/>
            <person name="Jin S."/>
            <person name="Xu P."/>
            <person name="Storey K.B."/>
            <person name="Huan P."/>
            <person name="Zhang T."/>
            <person name="Zhou Y."/>
            <person name="Zhang J."/>
            <person name="Lin C."/>
            <person name="Li X."/>
            <person name="Xing L."/>
            <person name="Huo D."/>
            <person name="Sun M."/>
            <person name="Wang L."/>
            <person name="Mercier A."/>
            <person name="Li F."/>
            <person name="Yang H."/>
            <person name="Xiang J."/>
        </authorList>
    </citation>
    <scope>NUCLEOTIDE SEQUENCE [LARGE SCALE GENOMIC DNA]</scope>
    <source>
        <strain evidence="1">Shaxun</strain>
        <tissue evidence="1">Muscle</tissue>
    </source>
</reference>
<dbReference type="Proteomes" id="UP000230750">
    <property type="component" value="Unassembled WGS sequence"/>
</dbReference>